<dbReference type="Proteomes" id="UP001186974">
    <property type="component" value="Unassembled WGS sequence"/>
</dbReference>
<comment type="caution">
    <text evidence="1">The sequence shown here is derived from an EMBL/GenBank/DDBJ whole genome shotgun (WGS) entry which is preliminary data.</text>
</comment>
<proteinExistence type="predicted"/>
<name>A0ACC3D2S5_9PEZI</name>
<organism evidence="1 2">
    <name type="scientific">Coniosporium uncinatum</name>
    <dbReference type="NCBI Taxonomy" id="93489"/>
    <lineage>
        <taxon>Eukaryota</taxon>
        <taxon>Fungi</taxon>
        <taxon>Dikarya</taxon>
        <taxon>Ascomycota</taxon>
        <taxon>Pezizomycotina</taxon>
        <taxon>Dothideomycetes</taxon>
        <taxon>Dothideomycetes incertae sedis</taxon>
        <taxon>Coniosporium</taxon>
    </lineage>
</organism>
<feature type="non-terminal residue" evidence="1">
    <location>
        <position position="490"/>
    </location>
</feature>
<accession>A0ACC3D2S5</accession>
<protein>
    <submittedName>
        <fullName evidence="1">Uncharacterized protein</fullName>
    </submittedName>
</protein>
<reference evidence="1" key="1">
    <citation type="submission" date="2024-09" db="EMBL/GenBank/DDBJ databases">
        <title>Black Yeasts Isolated from many extreme environments.</title>
        <authorList>
            <person name="Coleine C."/>
            <person name="Stajich J.E."/>
            <person name="Selbmann L."/>
        </authorList>
    </citation>
    <scope>NUCLEOTIDE SEQUENCE</scope>
    <source>
        <strain evidence="1">CCFEE 5737</strain>
    </source>
</reference>
<evidence type="ECO:0000313" key="1">
    <source>
        <dbReference type="EMBL" id="KAK3061017.1"/>
    </source>
</evidence>
<sequence>MYADDVALEEQIEFREDQRINLGKWILRYLFANLIDEEIRRDEAFRKQLLNDKPSGMQRANAPGSIQLPPSDLHAWQDNTGPTSASTLRPANGIHAPLQTPGLNIGLATPGPALHYITSHASTAHNALTPTAEEGSQLEKMASQQTHSRASSDQRDRVSDYFSAAPAPSGQPATTPGGTINNLKTPSTETGPEDVAPDTDTPKSKESRMFGKKFTMNFSMSKLTKTKTNTSETATSKPSAMIAEEKSEDSDSRSSRTDDRIIEDNFFGSVQRIRMGYEELLERGLGGEGQQLQSAITPSLPNDTPVLKPPPQTTILIQEDRADSGGVADLFEGTVGNMGEKGMADAIERHAPMWLGDVLLRNQLPIKDIVKVSFVLEPWRDVLPSIASDGNNRLNANRMLRARKIMAYVAERIETAEQMEQGGLRAEEYLELYCNDKLIPPTMTLATIRAHVWRGGGDVLMYYKSNGRRQIANTPAPQAAAGVEERQSGE</sequence>
<dbReference type="EMBL" id="JAWDJW010008127">
    <property type="protein sequence ID" value="KAK3061017.1"/>
    <property type="molecule type" value="Genomic_DNA"/>
</dbReference>
<gene>
    <name evidence="1" type="ORF">LTS18_007199</name>
</gene>
<keyword evidence="2" id="KW-1185">Reference proteome</keyword>
<evidence type="ECO:0000313" key="2">
    <source>
        <dbReference type="Proteomes" id="UP001186974"/>
    </source>
</evidence>